<name>A0A517ZY59_9PLAN</name>
<dbReference type="GO" id="GO:0050112">
    <property type="term" value="F:inositol 2-dehydrogenase (NAD+) activity"/>
    <property type="evidence" value="ECO:0007669"/>
    <property type="project" value="UniProtKB-EC"/>
</dbReference>
<evidence type="ECO:0000259" key="1">
    <source>
        <dbReference type="Pfam" id="PF01408"/>
    </source>
</evidence>
<sequence length="459" mass="51045">MAHNSLNRRRFLQHTSAWAGIAVWTGLAGRASGFESANARPRIAAVGTGSRWDHRATGLDGTYGSGKQFPKYGDIVAVCDADTDRRERAAGLVKEWNGAAPDVVADYRAIIDRDDIDIVHISTPDHWHAKIAIEAMLSGKDVYCEKPMTLTIDEGRQMCDVCRRTGQIVQVGTQQRSDEKFLKAIAIIRDGRIGELKQVTCSIGGGPTSPEIPAVDAPKQLDWNQWLGPAPEVAYRSLAGPNGETQSWSRSHYEFRWWYEYSGGKLTDWGAHHVDIATWAMDKTKTGPISIDPVMVKHPVPFKDGYPTADNQYNTATEFLIKAAYADGMELTIRHDLDNGILFEGTEGRIFINRGRLAGKPVEDLATNPLPEGALEQVYKGRPLTDHFRNFFEAVADRKQPVSDVFSHHRGLTTCHLAGIAARLGRKIQWDPRAEKVLNDKQAQSFVSRDKRPGFEIET</sequence>
<evidence type="ECO:0000259" key="2">
    <source>
        <dbReference type="Pfam" id="PF19051"/>
    </source>
</evidence>
<dbReference type="SUPFAM" id="SSF55347">
    <property type="entry name" value="Glyceraldehyde-3-phosphate dehydrogenase-like, C-terminal domain"/>
    <property type="match status" value="1"/>
</dbReference>
<dbReference type="PANTHER" id="PTHR43818">
    <property type="entry name" value="BCDNA.GH03377"/>
    <property type="match status" value="1"/>
</dbReference>
<dbReference type="Gene3D" id="3.30.360.10">
    <property type="entry name" value="Dihydrodipicolinate Reductase, domain 2"/>
    <property type="match status" value="1"/>
</dbReference>
<dbReference type="Proteomes" id="UP000319383">
    <property type="component" value="Chromosome"/>
</dbReference>
<dbReference type="PANTHER" id="PTHR43818:SF5">
    <property type="entry name" value="OXIDOREDUCTASE FAMILY PROTEIN"/>
    <property type="match status" value="1"/>
</dbReference>
<gene>
    <name evidence="3" type="primary">iolG_10</name>
    <name evidence="3" type="ORF">Mal52_59440</name>
</gene>
<dbReference type="InterPro" id="IPR006311">
    <property type="entry name" value="TAT_signal"/>
</dbReference>
<dbReference type="Pfam" id="PF01408">
    <property type="entry name" value="GFO_IDH_MocA"/>
    <property type="match status" value="1"/>
</dbReference>
<dbReference type="InterPro" id="IPR043906">
    <property type="entry name" value="Gfo/Idh/MocA_OxRdtase_bact_C"/>
</dbReference>
<dbReference type="InterPro" id="IPR036291">
    <property type="entry name" value="NAD(P)-bd_dom_sf"/>
</dbReference>
<protein>
    <submittedName>
        <fullName evidence="3">Inositol 2-dehydrogenase</fullName>
        <ecNumber evidence="3">1.1.1.18</ecNumber>
    </submittedName>
</protein>
<evidence type="ECO:0000313" key="3">
    <source>
        <dbReference type="EMBL" id="QDU47413.1"/>
    </source>
</evidence>
<dbReference type="GO" id="GO:0000166">
    <property type="term" value="F:nucleotide binding"/>
    <property type="evidence" value="ECO:0007669"/>
    <property type="project" value="InterPro"/>
</dbReference>
<dbReference type="Pfam" id="PF19051">
    <property type="entry name" value="GFO_IDH_MocA_C2"/>
    <property type="match status" value="1"/>
</dbReference>
<evidence type="ECO:0000313" key="4">
    <source>
        <dbReference type="Proteomes" id="UP000319383"/>
    </source>
</evidence>
<proteinExistence type="predicted"/>
<accession>A0A517ZY59</accession>
<organism evidence="3 4">
    <name type="scientific">Symmachiella dynata</name>
    <dbReference type="NCBI Taxonomy" id="2527995"/>
    <lineage>
        <taxon>Bacteria</taxon>
        <taxon>Pseudomonadati</taxon>
        <taxon>Planctomycetota</taxon>
        <taxon>Planctomycetia</taxon>
        <taxon>Planctomycetales</taxon>
        <taxon>Planctomycetaceae</taxon>
        <taxon>Symmachiella</taxon>
    </lineage>
</organism>
<feature type="domain" description="Gfo/Idh/MocA-like oxidoreductase N-terminal" evidence="1">
    <location>
        <begin position="69"/>
        <end position="172"/>
    </location>
</feature>
<dbReference type="InterPro" id="IPR000683">
    <property type="entry name" value="Gfo/Idh/MocA-like_OxRdtase_N"/>
</dbReference>
<keyword evidence="4" id="KW-1185">Reference proteome</keyword>
<dbReference type="AlphaFoldDB" id="A0A517ZY59"/>
<dbReference type="InterPro" id="IPR050463">
    <property type="entry name" value="Gfo/Idh/MocA_oxidrdct_glycsds"/>
</dbReference>
<dbReference type="PROSITE" id="PS51318">
    <property type="entry name" value="TAT"/>
    <property type="match status" value="1"/>
</dbReference>
<feature type="domain" description="Gfo/Idh/MocA-like oxidoreductase bacterial type C-terminal" evidence="2">
    <location>
        <begin position="212"/>
        <end position="456"/>
    </location>
</feature>
<dbReference type="Gene3D" id="3.40.50.720">
    <property type="entry name" value="NAD(P)-binding Rossmann-like Domain"/>
    <property type="match status" value="1"/>
</dbReference>
<keyword evidence="3" id="KW-0560">Oxidoreductase</keyword>
<dbReference type="EC" id="1.1.1.18" evidence="3"/>
<dbReference type="RefSeq" id="WP_145380237.1">
    <property type="nucleotide sequence ID" value="NZ_CP036276.1"/>
</dbReference>
<dbReference type="SUPFAM" id="SSF51735">
    <property type="entry name" value="NAD(P)-binding Rossmann-fold domains"/>
    <property type="match status" value="1"/>
</dbReference>
<reference evidence="3 4" key="1">
    <citation type="submission" date="2019-02" db="EMBL/GenBank/DDBJ databases">
        <title>Deep-cultivation of Planctomycetes and their phenomic and genomic characterization uncovers novel biology.</title>
        <authorList>
            <person name="Wiegand S."/>
            <person name="Jogler M."/>
            <person name="Boedeker C."/>
            <person name="Pinto D."/>
            <person name="Vollmers J."/>
            <person name="Rivas-Marin E."/>
            <person name="Kohn T."/>
            <person name="Peeters S.H."/>
            <person name="Heuer A."/>
            <person name="Rast P."/>
            <person name="Oberbeckmann S."/>
            <person name="Bunk B."/>
            <person name="Jeske O."/>
            <person name="Meyerdierks A."/>
            <person name="Storesund J.E."/>
            <person name="Kallscheuer N."/>
            <person name="Luecker S."/>
            <person name="Lage O.M."/>
            <person name="Pohl T."/>
            <person name="Merkel B.J."/>
            <person name="Hornburger P."/>
            <person name="Mueller R.-W."/>
            <person name="Bruemmer F."/>
            <person name="Labrenz M."/>
            <person name="Spormann A.M."/>
            <person name="Op den Camp H."/>
            <person name="Overmann J."/>
            <person name="Amann R."/>
            <person name="Jetten M.S.M."/>
            <person name="Mascher T."/>
            <person name="Medema M.H."/>
            <person name="Devos D.P."/>
            <person name="Kaster A.-K."/>
            <person name="Ovreas L."/>
            <person name="Rohde M."/>
            <person name="Galperin M.Y."/>
            <person name="Jogler C."/>
        </authorList>
    </citation>
    <scope>NUCLEOTIDE SEQUENCE [LARGE SCALE GENOMIC DNA]</scope>
    <source>
        <strain evidence="3 4">Mal52</strain>
    </source>
</reference>
<dbReference type="KEGG" id="sdyn:Mal52_59440"/>
<dbReference type="EMBL" id="CP036276">
    <property type="protein sequence ID" value="QDU47413.1"/>
    <property type="molecule type" value="Genomic_DNA"/>
</dbReference>